<dbReference type="EMBL" id="CWQJ01000007">
    <property type="protein sequence ID" value="CSB98572.1"/>
    <property type="molecule type" value="Genomic_DNA"/>
</dbReference>
<evidence type="ECO:0000313" key="3">
    <source>
        <dbReference type="Proteomes" id="UP000046067"/>
    </source>
</evidence>
<sequence length="116" mass="12496">MKKANTIKPVRAFALRRSLHLRSAHTAKARVAPEAVIKLIKPPSSSINSSILMLSLLAAPSAQNRPLIFSNRYCTVLRGEKWLSITAPATMPAPKESNTRRVVIASSTASSGGMTE</sequence>
<proteinExistence type="predicted"/>
<reference evidence="2 3" key="1">
    <citation type="submission" date="2015-07" db="EMBL/GenBank/DDBJ databases">
        <authorList>
            <consortium name="Pathogen Informatics"/>
        </authorList>
    </citation>
    <scope>NUCLEOTIDE SEQUENCE [LARGE SCALE GENOMIC DNA]</scope>
    <source>
        <strain evidence="2 3">A325</strain>
    </source>
</reference>
<protein>
    <submittedName>
        <fullName evidence="2">Uncharacterized protein</fullName>
    </submittedName>
</protein>
<name>A0A655WWM9_VIBCL</name>
<dbReference type="AlphaFoldDB" id="A0A655WWM9"/>
<feature type="region of interest" description="Disordered" evidence="1">
    <location>
        <begin position="90"/>
        <end position="116"/>
    </location>
</feature>
<evidence type="ECO:0000313" key="2">
    <source>
        <dbReference type="EMBL" id="CSB98572.1"/>
    </source>
</evidence>
<dbReference type="Proteomes" id="UP000046067">
    <property type="component" value="Unassembled WGS sequence"/>
</dbReference>
<feature type="compositionally biased region" description="Polar residues" evidence="1">
    <location>
        <begin position="105"/>
        <end position="116"/>
    </location>
</feature>
<accession>A0A655WWM9</accession>
<organism evidence="2 3">
    <name type="scientific">Vibrio cholerae</name>
    <dbReference type="NCBI Taxonomy" id="666"/>
    <lineage>
        <taxon>Bacteria</taxon>
        <taxon>Pseudomonadati</taxon>
        <taxon>Pseudomonadota</taxon>
        <taxon>Gammaproteobacteria</taxon>
        <taxon>Vibrionales</taxon>
        <taxon>Vibrionaceae</taxon>
        <taxon>Vibrio</taxon>
    </lineage>
</organism>
<evidence type="ECO:0000256" key="1">
    <source>
        <dbReference type="SAM" id="MobiDB-lite"/>
    </source>
</evidence>
<gene>
    <name evidence="2" type="ORF">ERS013201_01500</name>
</gene>